<dbReference type="InterPro" id="IPR002401">
    <property type="entry name" value="Cyt_P450_E_grp-I"/>
</dbReference>
<evidence type="ECO:0000256" key="3">
    <source>
        <dbReference type="SAM" id="Phobius"/>
    </source>
</evidence>
<comment type="caution">
    <text evidence="4">The sequence shown here is derived from an EMBL/GenBank/DDBJ whole genome shotgun (WGS) entry which is preliminary data.</text>
</comment>
<keyword evidence="2" id="KW-0560">Oxidoreductase</keyword>
<keyword evidence="3" id="KW-0812">Transmembrane</keyword>
<keyword evidence="1 2" id="KW-0479">Metal-binding</keyword>
<evidence type="ECO:0000313" key="5">
    <source>
        <dbReference type="Proteomes" id="UP001140949"/>
    </source>
</evidence>
<accession>A0AAX6HA52</accession>
<keyword evidence="1 2" id="KW-0408">Iron</keyword>
<dbReference type="GO" id="GO:0016705">
    <property type="term" value="F:oxidoreductase activity, acting on paired donors, with incorporation or reduction of molecular oxygen"/>
    <property type="evidence" value="ECO:0007669"/>
    <property type="project" value="InterPro"/>
</dbReference>
<keyword evidence="3" id="KW-0472">Membrane</keyword>
<evidence type="ECO:0000313" key="4">
    <source>
        <dbReference type="EMBL" id="KAJ6837584.1"/>
    </source>
</evidence>
<feature type="binding site" description="axial binding residue" evidence="1">
    <location>
        <position position="453"/>
    </location>
    <ligand>
        <name>heme</name>
        <dbReference type="ChEBI" id="CHEBI:30413"/>
    </ligand>
    <ligandPart>
        <name>Fe</name>
        <dbReference type="ChEBI" id="CHEBI:18248"/>
    </ligandPart>
</feature>
<dbReference type="PROSITE" id="PS00086">
    <property type="entry name" value="CYTOCHROME_P450"/>
    <property type="match status" value="1"/>
</dbReference>
<dbReference type="InterPro" id="IPR036396">
    <property type="entry name" value="Cyt_P450_sf"/>
</dbReference>
<feature type="transmembrane region" description="Helical" evidence="3">
    <location>
        <begin position="6"/>
        <end position="25"/>
    </location>
</feature>
<name>A0AAX6HA52_IRIPA</name>
<keyword evidence="3" id="KW-1133">Transmembrane helix</keyword>
<dbReference type="InterPro" id="IPR017972">
    <property type="entry name" value="Cyt_P450_CS"/>
</dbReference>
<dbReference type="FunFam" id="1.10.630.10:FF:000207">
    <property type="entry name" value="Putative cytochrome P450 superfamily protein"/>
    <property type="match status" value="1"/>
</dbReference>
<dbReference type="AlphaFoldDB" id="A0AAX6HA52"/>
<gene>
    <name evidence="4" type="ORF">M6B38_119635</name>
</gene>
<dbReference type="EMBL" id="JANAVB010011394">
    <property type="protein sequence ID" value="KAJ6837584.1"/>
    <property type="molecule type" value="Genomic_DNA"/>
</dbReference>
<comment type="cofactor">
    <cofactor evidence="1">
        <name>heme</name>
        <dbReference type="ChEBI" id="CHEBI:30413"/>
    </cofactor>
</comment>
<reference evidence="4" key="2">
    <citation type="submission" date="2023-04" db="EMBL/GenBank/DDBJ databases">
        <authorList>
            <person name="Bruccoleri R.E."/>
            <person name="Oakeley E.J."/>
            <person name="Faust A.-M."/>
            <person name="Dessus-Babus S."/>
            <person name="Altorfer M."/>
            <person name="Burckhardt D."/>
            <person name="Oertli M."/>
            <person name="Naumann U."/>
            <person name="Petersen F."/>
            <person name="Wong J."/>
        </authorList>
    </citation>
    <scope>NUCLEOTIDE SEQUENCE</scope>
    <source>
        <strain evidence="4">GSM-AAB239-AS_SAM_17_03QT</strain>
        <tissue evidence="4">Leaf</tissue>
    </source>
</reference>
<keyword evidence="2" id="KW-0503">Monooxygenase</keyword>
<dbReference type="InterPro" id="IPR001128">
    <property type="entry name" value="Cyt_P450"/>
</dbReference>
<proteinExistence type="inferred from homology"/>
<dbReference type="PANTHER" id="PTHR47951">
    <property type="entry name" value="OS08G0547900 PROTEIN"/>
    <property type="match status" value="1"/>
</dbReference>
<dbReference type="GO" id="GO:0005506">
    <property type="term" value="F:iron ion binding"/>
    <property type="evidence" value="ECO:0007669"/>
    <property type="project" value="InterPro"/>
</dbReference>
<keyword evidence="1 2" id="KW-0349">Heme</keyword>
<dbReference type="PANTHER" id="PTHR47951:SF3">
    <property type="entry name" value="CYTOCHROME P450, FAMILY 706, SUBFAMILY A, POLYPEPTIDE 4"/>
    <property type="match status" value="1"/>
</dbReference>
<dbReference type="Proteomes" id="UP001140949">
    <property type="component" value="Unassembled WGS sequence"/>
</dbReference>
<sequence>MDCAAALCAAAAAAVVWYVVLFFRLRRRRRRRMSPPLPPGPTGLPVVGSLLSLPPELHLHFTELARTYGPIYRIRLGRKLAVVVSSPALAREVLRDNDLAMSAHDMPAVGRLYSYGGSDMLYSPVGPTWRMLRRICVREVLSPSSLDAAYGMWRREVRAAVRHLGASAGREVEVGTQMFVTVLNVITSMLWKDALEAGDGEDRGRVGREFRELMGEITELIGQPNVSDLFPALARFDLQGKERKMARVMERLDGVFNSVIERKRRKNKEAAEKGGEKDLLDHMLRLEEEGGDGKTPFTMAHVKALLTDIFVAGTETTSDTMEWAMAEMLLNPEIMRLAQLELDQVVGRDDVVEDSHLPKLRYLGAVIKETLRLHPIVPLLIPHRPTETCTIGGYTVPKGSSVFLNAWAIHRDPSVWKDPLVFDPERFLGADVGLDFNGSNFGYIPFGSGRRICAGIPVAERMATYILATLLHSFDWTVPEGTLLDLTERFAVTMKMAKPLVAIPTPRLHNPEQYL</sequence>
<dbReference type="CDD" id="cd11073">
    <property type="entry name" value="CYP76-like"/>
    <property type="match status" value="1"/>
</dbReference>
<dbReference type="PRINTS" id="PR00385">
    <property type="entry name" value="P450"/>
</dbReference>
<keyword evidence="5" id="KW-1185">Reference proteome</keyword>
<reference evidence="4" key="1">
    <citation type="journal article" date="2023" name="GigaByte">
        <title>Genome assembly of the bearded iris, Iris pallida Lam.</title>
        <authorList>
            <person name="Bruccoleri R.E."/>
            <person name="Oakeley E.J."/>
            <person name="Faust A.M.E."/>
            <person name="Altorfer M."/>
            <person name="Dessus-Babus S."/>
            <person name="Burckhardt D."/>
            <person name="Oertli M."/>
            <person name="Naumann U."/>
            <person name="Petersen F."/>
            <person name="Wong J."/>
        </authorList>
    </citation>
    <scope>NUCLEOTIDE SEQUENCE</scope>
    <source>
        <strain evidence="4">GSM-AAB239-AS_SAM_17_03QT</strain>
    </source>
</reference>
<comment type="similarity">
    <text evidence="2">Belongs to the cytochrome P450 family.</text>
</comment>
<evidence type="ECO:0000256" key="2">
    <source>
        <dbReference type="RuleBase" id="RU000461"/>
    </source>
</evidence>
<protein>
    <submittedName>
        <fullName evidence="4">Cytochrome P450 76M5-like</fullName>
    </submittedName>
</protein>
<dbReference type="PRINTS" id="PR00463">
    <property type="entry name" value="EP450I"/>
</dbReference>
<dbReference type="SUPFAM" id="SSF48264">
    <property type="entry name" value="Cytochrome P450"/>
    <property type="match status" value="1"/>
</dbReference>
<dbReference type="GO" id="GO:0020037">
    <property type="term" value="F:heme binding"/>
    <property type="evidence" value="ECO:0007669"/>
    <property type="project" value="InterPro"/>
</dbReference>
<organism evidence="4 5">
    <name type="scientific">Iris pallida</name>
    <name type="common">Sweet iris</name>
    <dbReference type="NCBI Taxonomy" id="29817"/>
    <lineage>
        <taxon>Eukaryota</taxon>
        <taxon>Viridiplantae</taxon>
        <taxon>Streptophyta</taxon>
        <taxon>Embryophyta</taxon>
        <taxon>Tracheophyta</taxon>
        <taxon>Spermatophyta</taxon>
        <taxon>Magnoliopsida</taxon>
        <taxon>Liliopsida</taxon>
        <taxon>Asparagales</taxon>
        <taxon>Iridaceae</taxon>
        <taxon>Iridoideae</taxon>
        <taxon>Irideae</taxon>
        <taxon>Iris</taxon>
    </lineage>
</organism>
<evidence type="ECO:0000256" key="1">
    <source>
        <dbReference type="PIRSR" id="PIRSR602401-1"/>
    </source>
</evidence>
<dbReference type="GO" id="GO:0004497">
    <property type="term" value="F:monooxygenase activity"/>
    <property type="evidence" value="ECO:0007669"/>
    <property type="project" value="UniProtKB-KW"/>
</dbReference>
<dbReference type="Gene3D" id="1.10.630.10">
    <property type="entry name" value="Cytochrome P450"/>
    <property type="match status" value="1"/>
</dbReference>
<dbReference type="Pfam" id="PF00067">
    <property type="entry name" value="p450"/>
    <property type="match status" value="1"/>
</dbReference>